<keyword evidence="3" id="KW-0472">Membrane</keyword>
<protein>
    <recommendedName>
        <fullName evidence="6">dUTPase-like domain-containing protein</fullName>
    </recommendedName>
</protein>
<evidence type="ECO:0000256" key="1">
    <source>
        <dbReference type="ARBA" id="ARBA00022801"/>
    </source>
</evidence>
<name>A0A847R907_9GAMM</name>
<feature type="transmembrane region" description="Helical" evidence="3">
    <location>
        <begin position="164"/>
        <end position="184"/>
    </location>
</feature>
<dbReference type="Proteomes" id="UP000586067">
    <property type="component" value="Unassembled WGS sequence"/>
</dbReference>
<keyword evidence="3" id="KW-0812">Transmembrane</keyword>
<dbReference type="GO" id="GO:0008829">
    <property type="term" value="F:dCTP deaminase activity"/>
    <property type="evidence" value="ECO:0007669"/>
    <property type="project" value="InterPro"/>
</dbReference>
<keyword evidence="1" id="KW-0378">Hydrolase</keyword>
<dbReference type="InterPro" id="IPR036157">
    <property type="entry name" value="dUTPase-like_sf"/>
</dbReference>
<dbReference type="AlphaFoldDB" id="A0A847R907"/>
<keyword evidence="2" id="KW-0546">Nucleotide metabolism</keyword>
<reference evidence="4 5" key="1">
    <citation type="submission" date="2020-04" db="EMBL/GenBank/DDBJ databases">
        <title>Marinomonas sp. M1K-6 isolated from the deep seawater of the Mariana Trench.</title>
        <authorList>
            <person name="Li Y."/>
        </authorList>
    </citation>
    <scope>NUCLEOTIDE SEQUENCE [LARGE SCALE GENOMIC DNA]</scope>
    <source>
        <strain evidence="4 5">M1K-6</strain>
    </source>
</reference>
<evidence type="ECO:0000313" key="4">
    <source>
        <dbReference type="EMBL" id="NLQ17424.1"/>
    </source>
</evidence>
<dbReference type="InterPro" id="IPR033704">
    <property type="entry name" value="dUTPase_trimeric"/>
</dbReference>
<evidence type="ECO:0000256" key="2">
    <source>
        <dbReference type="ARBA" id="ARBA00023080"/>
    </source>
</evidence>
<dbReference type="GO" id="GO:0006229">
    <property type="term" value="P:dUTP biosynthetic process"/>
    <property type="evidence" value="ECO:0007669"/>
    <property type="project" value="InterPro"/>
</dbReference>
<dbReference type="RefSeq" id="WP_168824261.1">
    <property type="nucleotide sequence ID" value="NZ_CP073013.1"/>
</dbReference>
<dbReference type="CDD" id="cd07557">
    <property type="entry name" value="trimeric_dUTPase"/>
    <property type="match status" value="1"/>
</dbReference>
<accession>A0A847R907</accession>
<dbReference type="PANTHER" id="PTHR42680">
    <property type="entry name" value="DCTP DEAMINASE"/>
    <property type="match status" value="1"/>
</dbReference>
<evidence type="ECO:0000256" key="3">
    <source>
        <dbReference type="SAM" id="Phobius"/>
    </source>
</evidence>
<evidence type="ECO:0008006" key="6">
    <source>
        <dbReference type="Google" id="ProtNLM"/>
    </source>
</evidence>
<dbReference type="Pfam" id="PF22769">
    <property type="entry name" value="DCD"/>
    <property type="match status" value="1"/>
</dbReference>
<dbReference type="Gene3D" id="2.70.40.10">
    <property type="match status" value="1"/>
</dbReference>
<dbReference type="InterPro" id="IPR011962">
    <property type="entry name" value="dCTP_deaminase"/>
</dbReference>
<keyword evidence="5" id="KW-1185">Reference proteome</keyword>
<dbReference type="PANTHER" id="PTHR42680:SF3">
    <property type="entry name" value="DCTP DEAMINASE"/>
    <property type="match status" value="1"/>
</dbReference>
<organism evidence="4 5">
    <name type="scientific">Marinomonas profundi</name>
    <dbReference type="NCBI Taxonomy" id="2726122"/>
    <lineage>
        <taxon>Bacteria</taxon>
        <taxon>Pseudomonadati</taxon>
        <taxon>Pseudomonadota</taxon>
        <taxon>Gammaproteobacteria</taxon>
        <taxon>Oceanospirillales</taxon>
        <taxon>Oceanospirillaceae</taxon>
        <taxon>Marinomonas</taxon>
    </lineage>
</organism>
<sequence length="186" mass="20356">MILNSNLNACGVRIRPEVVQSQEKVSVDLSVGSLYQRSGDTDWLKINKNIILQPGSCIIIETQESISMPNNVFGLLSTKGSIGSKGIVTANTKLDPLFVGKLRIPVFNVSGRKVELHIGQAFCSMSFWRTEAPIVGTETRTAIKTQPKTENWLKDYWGRYSAQILTGVFSILGSIIAAIITVTLGK</sequence>
<comment type="caution">
    <text evidence="4">The sequence shown here is derived from an EMBL/GenBank/DDBJ whole genome shotgun (WGS) entry which is preliminary data.</text>
</comment>
<dbReference type="EMBL" id="JABAEK010000005">
    <property type="protein sequence ID" value="NLQ17424.1"/>
    <property type="molecule type" value="Genomic_DNA"/>
</dbReference>
<keyword evidence="3" id="KW-1133">Transmembrane helix</keyword>
<proteinExistence type="predicted"/>
<dbReference type="SUPFAM" id="SSF51283">
    <property type="entry name" value="dUTPase-like"/>
    <property type="match status" value="1"/>
</dbReference>
<evidence type="ECO:0000313" key="5">
    <source>
        <dbReference type="Proteomes" id="UP000586067"/>
    </source>
</evidence>
<gene>
    <name evidence="4" type="ORF">HGG82_07265</name>
</gene>